<feature type="compositionally biased region" description="Basic and acidic residues" evidence="1">
    <location>
        <begin position="367"/>
        <end position="381"/>
    </location>
</feature>
<feature type="compositionally biased region" description="Basic and acidic residues" evidence="1">
    <location>
        <begin position="89"/>
        <end position="100"/>
    </location>
</feature>
<feature type="compositionally biased region" description="Basic residues" evidence="1">
    <location>
        <begin position="396"/>
        <end position="405"/>
    </location>
</feature>
<feature type="compositionally biased region" description="Polar residues" evidence="1">
    <location>
        <begin position="334"/>
        <end position="349"/>
    </location>
</feature>
<organism evidence="2 3">
    <name type="scientific">Stomoxys calcitrans</name>
    <name type="common">Stable fly</name>
    <name type="synonym">Conops calcitrans</name>
    <dbReference type="NCBI Taxonomy" id="35570"/>
    <lineage>
        <taxon>Eukaryota</taxon>
        <taxon>Metazoa</taxon>
        <taxon>Ecdysozoa</taxon>
        <taxon>Arthropoda</taxon>
        <taxon>Hexapoda</taxon>
        <taxon>Insecta</taxon>
        <taxon>Pterygota</taxon>
        <taxon>Neoptera</taxon>
        <taxon>Endopterygota</taxon>
        <taxon>Diptera</taxon>
        <taxon>Brachycera</taxon>
        <taxon>Muscomorpha</taxon>
        <taxon>Muscoidea</taxon>
        <taxon>Muscidae</taxon>
        <taxon>Stomoxys</taxon>
    </lineage>
</organism>
<reference evidence="2" key="1">
    <citation type="submission" date="2020-05" db="UniProtKB">
        <authorList>
            <consortium name="EnsemblMetazoa"/>
        </authorList>
    </citation>
    <scope>IDENTIFICATION</scope>
    <source>
        <strain evidence="2">USDA</strain>
    </source>
</reference>
<name>A0A1I8Q814_STOCA</name>
<feature type="compositionally biased region" description="Polar residues" evidence="1">
    <location>
        <begin position="46"/>
        <end position="63"/>
    </location>
</feature>
<feature type="region of interest" description="Disordered" evidence="1">
    <location>
        <begin position="365"/>
        <end position="405"/>
    </location>
</feature>
<gene>
    <name evidence="2" type="primary">106085969</name>
</gene>
<dbReference type="VEuPathDB" id="VectorBase:SCAU014738"/>
<accession>A0A1I8Q814</accession>
<feature type="region of interest" description="Disordered" evidence="1">
    <location>
        <begin position="1"/>
        <end position="34"/>
    </location>
</feature>
<dbReference type="EnsemblMetazoa" id="SCAU014738-RA">
    <property type="protein sequence ID" value="SCAU014738-PA"/>
    <property type="gene ID" value="SCAU014738"/>
</dbReference>
<feature type="region of interest" description="Disordered" evidence="1">
    <location>
        <begin position="46"/>
        <end position="127"/>
    </location>
</feature>
<evidence type="ECO:0000313" key="2">
    <source>
        <dbReference type="EnsemblMetazoa" id="SCAU014738-PA"/>
    </source>
</evidence>
<dbReference type="AlphaFoldDB" id="A0A1I8Q814"/>
<protein>
    <submittedName>
        <fullName evidence="2">Uncharacterized protein</fullName>
    </submittedName>
</protein>
<evidence type="ECO:0000256" key="1">
    <source>
        <dbReference type="SAM" id="MobiDB-lite"/>
    </source>
</evidence>
<dbReference type="KEGG" id="scac:106085969"/>
<keyword evidence="3" id="KW-1185">Reference proteome</keyword>
<feature type="region of interest" description="Disordered" evidence="1">
    <location>
        <begin position="331"/>
        <end position="353"/>
    </location>
</feature>
<sequence length="405" mass="44990">MDIHTHKEHEEIKGSGCEPQEESSTQLRSNNRRNFERLSSLIVFSTNTESSDSSPAGNTNQLKSPKPLRNDDRKKIQRKTSSCGSTITKEVKSAAEDKQNHQRKSISGASTPTKEVKTPVESKQNQSTIVRQQRRTTLRPNSLFISPPSFINNGPSILQKSPLHTRMESKKIIKRPTSLLTCPPSFIDNGPSCGLSEKKSPVVLRKDQKKNLVRPKSLFICPPSFIGNGASTTPKTPQYQKKSIARTSSLSTCPPSFIGNGPSYGLLSPQSPNLPRGEQRKKIVRPTSLYTCPPSFIDNGPSTTPNPLKEDIESEGCLLRNPTPTIREDDAITQEGNVNPTNTSNQQQNGRRKNFERTCSLFIIPPSHEDKTPTFHCELKSPKKLQQPNYGDNIKPKRSILKSVS</sequence>
<evidence type="ECO:0000313" key="3">
    <source>
        <dbReference type="Proteomes" id="UP000095300"/>
    </source>
</evidence>
<dbReference type="Proteomes" id="UP000095300">
    <property type="component" value="Unassembled WGS sequence"/>
</dbReference>
<feature type="compositionally biased region" description="Polar residues" evidence="1">
    <location>
        <begin position="79"/>
        <end position="88"/>
    </location>
</feature>
<feature type="compositionally biased region" description="Basic and acidic residues" evidence="1">
    <location>
        <begin position="1"/>
        <end position="13"/>
    </location>
</feature>
<proteinExistence type="predicted"/>